<dbReference type="SUPFAM" id="SSF50346">
    <property type="entry name" value="PRC-barrel domain"/>
    <property type="match status" value="1"/>
</dbReference>
<name>A0ABM6RQ28_9FIRM</name>
<dbReference type="Gene3D" id="2.30.30.240">
    <property type="entry name" value="PRC-barrel domain"/>
    <property type="match status" value="1"/>
</dbReference>
<dbReference type="Pfam" id="PF05239">
    <property type="entry name" value="PRC"/>
    <property type="match status" value="1"/>
</dbReference>
<dbReference type="Proteomes" id="UP000325292">
    <property type="component" value="Chromosome"/>
</dbReference>
<gene>
    <name evidence="2" type="ORF">BXT84_05600</name>
</gene>
<sequence>MVTRWHLLHLPVSIAGRRGSWGWVDDIYCRWPDAVVEGFSVHTAISRRFVPAEAMRVTPMALLIDTPKYAQKMPRSWWNHRRRQVVSINQPVRDQDDQLVGRVKDFVIDENSLAIHHIVVSRGLLEDLMTGSLLIPAHQFSIDSNGRIKIHPTGAR</sequence>
<evidence type="ECO:0000313" key="2">
    <source>
        <dbReference type="EMBL" id="AUW93484.1"/>
    </source>
</evidence>
<keyword evidence="3" id="KW-1185">Reference proteome</keyword>
<dbReference type="EMBL" id="CP019454">
    <property type="protein sequence ID" value="AUW93484.1"/>
    <property type="molecule type" value="Genomic_DNA"/>
</dbReference>
<accession>A0ABM6RQ28</accession>
<organism evidence="2 3">
    <name type="scientific">Sulfobacillus thermotolerans</name>
    <dbReference type="NCBI Taxonomy" id="338644"/>
    <lineage>
        <taxon>Bacteria</taxon>
        <taxon>Bacillati</taxon>
        <taxon>Bacillota</taxon>
        <taxon>Clostridia</taxon>
        <taxon>Eubacteriales</taxon>
        <taxon>Clostridiales Family XVII. Incertae Sedis</taxon>
        <taxon>Sulfobacillus</taxon>
    </lineage>
</organism>
<feature type="domain" description="PRC-barrel" evidence="1">
    <location>
        <begin position="88"/>
        <end position="152"/>
    </location>
</feature>
<evidence type="ECO:0000313" key="3">
    <source>
        <dbReference type="Proteomes" id="UP000325292"/>
    </source>
</evidence>
<proteinExistence type="predicted"/>
<protein>
    <recommendedName>
        <fullName evidence="1">PRC-barrel domain-containing protein</fullName>
    </recommendedName>
</protein>
<reference evidence="2 3" key="1">
    <citation type="journal article" date="2019" name="Sci. Rep.">
        <title>Sulfobacillus thermotolerans: new insights into resistance and metabolic capacities of acidophilic chemolithotrophs.</title>
        <authorList>
            <person name="Panyushkina A.E."/>
            <person name="Babenko V.V."/>
            <person name="Nikitina A.S."/>
            <person name="Selezneva O.V."/>
            <person name="Tsaplina I.A."/>
            <person name="Letarova M.A."/>
            <person name="Kostryukova E.S."/>
            <person name="Letarov A.V."/>
        </authorList>
    </citation>
    <scope>NUCLEOTIDE SEQUENCE [LARGE SCALE GENOMIC DNA]</scope>
    <source>
        <strain evidence="2 3">Kr1</strain>
    </source>
</reference>
<dbReference type="InterPro" id="IPR011033">
    <property type="entry name" value="PRC_barrel-like_sf"/>
</dbReference>
<evidence type="ECO:0000259" key="1">
    <source>
        <dbReference type="Pfam" id="PF05239"/>
    </source>
</evidence>
<dbReference type="InterPro" id="IPR027275">
    <property type="entry name" value="PRC-brl_dom"/>
</dbReference>